<evidence type="ECO:0000256" key="1">
    <source>
        <dbReference type="ARBA" id="ARBA00004651"/>
    </source>
</evidence>
<dbReference type="GO" id="GO:0005886">
    <property type="term" value="C:plasma membrane"/>
    <property type="evidence" value="ECO:0007669"/>
    <property type="project" value="UniProtKB-SubCell"/>
</dbReference>
<keyword evidence="5 7" id="KW-1133">Transmembrane helix</keyword>
<comment type="subcellular location">
    <subcellularLocation>
        <location evidence="1">Cell membrane</location>
        <topology evidence="1">Multi-pass membrane protein</topology>
    </subcellularLocation>
</comment>
<proteinExistence type="inferred from homology"/>
<keyword evidence="3" id="KW-1003">Cell membrane</keyword>
<feature type="transmembrane region" description="Helical" evidence="7">
    <location>
        <begin position="20"/>
        <end position="41"/>
    </location>
</feature>
<dbReference type="GO" id="GO:0015109">
    <property type="term" value="F:chromate transmembrane transporter activity"/>
    <property type="evidence" value="ECO:0007669"/>
    <property type="project" value="InterPro"/>
</dbReference>
<name>A0A9D2MJM0_9FIRM</name>
<comment type="caution">
    <text evidence="8">The sequence shown here is derived from an EMBL/GenBank/DDBJ whole genome shotgun (WGS) entry which is preliminary data.</text>
</comment>
<evidence type="ECO:0000256" key="2">
    <source>
        <dbReference type="ARBA" id="ARBA00005262"/>
    </source>
</evidence>
<organism evidence="8 9">
    <name type="scientific">Candidatus Eubacterium faecale</name>
    <dbReference type="NCBI Taxonomy" id="2838568"/>
    <lineage>
        <taxon>Bacteria</taxon>
        <taxon>Bacillati</taxon>
        <taxon>Bacillota</taxon>
        <taxon>Clostridia</taxon>
        <taxon>Eubacteriales</taxon>
        <taxon>Eubacteriaceae</taxon>
        <taxon>Eubacterium</taxon>
    </lineage>
</organism>
<dbReference type="AlphaFoldDB" id="A0A9D2MJM0"/>
<sequence length="198" mass="21253">MEQKEKKDKKKLRAVLPKLFFSTLYISAFTFGGGYVIVTLFKKKFVDEYKWIDEQEMLDLVAIAQSSTGAIAVNGAIVTGYKLAGLIGAAVAAFATIIPPFVVISVISVFYEAFKSNVIVASMLTGMQAGVGAVIASVVYDMALDIFKQKSAGSVVIMAGAFAASCFFNVNVVYIILVCAAIGVIKALIRRKKGRAQK</sequence>
<evidence type="ECO:0000313" key="9">
    <source>
        <dbReference type="Proteomes" id="UP000823877"/>
    </source>
</evidence>
<evidence type="ECO:0000256" key="5">
    <source>
        <dbReference type="ARBA" id="ARBA00022989"/>
    </source>
</evidence>
<feature type="transmembrane region" description="Helical" evidence="7">
    <location>
        <begin position="152"/>
        <end position="185"/>
    </location>
</feature>
<reference evidence="8" key="1">
    <citation type="journal article" date="2021" name="PeerJ">
        <title>Extensive microbial diversity within the chicken gut microbiome revealed by metagenomics and culture.</title>
        <authorList>
            <person name="Gilroy R."/>
            <person name="Ravi A."/>
            <person name="Getino M."/>
            <person name="Pursley I."/>
            <person name="Horton D.L."/>
            <person name="Alikhan N.F."/>
            <person name="Baker D."/>
            <person name="Gharbi K."/>
            <person name="Hall N."/>
            <person name="Watson M."/>
            <person name="Adriaenssens E.M."/>
            <person name="Foster-Nyarko E."/>
            <person name="Jarju S."/>
            <person name="Secka A."/>
            <person name="Antonio M."/>
            <person name="Oren A."/>
            <person name="Chaudhuri R.R."/>
            <person name="La Ragione R."/>
            <person name="Hildebrand F."/>
            <person name="Pallen M.J."/>
        </authorList>
    </citation>
    <scope>NUCLEOTIDE SEQUENCE</scope>
    <source>
        <strain evidence="8">CHK188-16595</strain>
    </source>
</reference>
<evidence type="ECO:0000256" key="3">
    <source>
        <dbReference type="ARBA" id="ARBA00022475"/>
    </source>
</evidence>
<dbReference type="Proteomes" id="UP000823877">
    <property type="component" value="Unassembled WGS sequence"/>
</dbReference>
<keyword evidence="4 7" id="KW-0812">Transmembrane</keyword>
<dbReference type="InterPro" id="IPR003370">
    <property type="entry name" value="Chromate_transpt"/>
</dbReference>
<dbReference type="SUPFAM" id="SSF103473">
    <property type="entry name" value="MFS general substrate transporter"/>
    <property type="match status" value="1"/>
</dbReference>
<keyword evidence="6 7" id="KW-0472">Membrane</keyword>
<dbReference type="Pfam" id="PF02417">
    <property type="entry name" value="Chromate_transp"/>
    <property type="match status" value="1"/>
</dbReference>
<reference evidence="8" key="2">
    <citation type="submission" date="2021-04" db="EMBL/GenBank/DDBJ databases">
        <authorList>
            <person name="Gilroy R."/>
        </authorList>
    </citation>
    <scope>NUCLEOTIDE SEQUENCE</scope>
    <source>
        <strain evidence="8">CHK188-16595</strain>
    </source>
</reference>
<dbReference type="InterPro" id="IPR036259">
    <property type="entry name" value="MFS_trans_sf"/>
</dbReference>
<evidence type="ECO:0000313" key="8">
    <source>
        <dbReference type="EMBL" id="HJB74718.1"/>
    </source>
</evidence>
<comment type="similarity">
    <text evidence="2">Belongs to the chromate ion transporter (CHR) (TC 2.A.51) family.</text>
</comment>
<gene>
    <name evidence="8" type="ORF">IAA37_03485</name>
</gene>
<accession>A0A9D2MJM0</accession>
<feature type="transmembrane region" description="Helical" evidence="7">
    <location>
        <begin position="118"/>
        <end position="140"/>
    </location>
</feature>
<evidence type="ECO:0000256" key="7">
    <source>
        <dbReference type="SAM" id="Phobius"/>
    </source>
</evidence>
<protein>
    <submittedName>
        <fullName evidence="8">Chromate transporter</fullName>
    </submittedName>
</protein>
<evidence type="ECO:0000256" key="6">
    <source>
        <dbReference type="ARBA" id="ARBA00023136"/>
    </source>
</evidence>
<dbReference type="EMBL" id="DWXN01000008">
    <property type="protein sequence ID" value="HJB74718.1"/>
    <property type="molecule type" value="Genomic_DNA"/>
</dbReference>
<dbReference type="InterPro" id="IPR052518">
    <property type="entry name" value="CHR_Transporter"/>
</dbReference>
<feature type="transmembrane region" description="Helical" evidence="7">
    <location>
        <begin position="83"/>
        <end position="111"/>
    </location>
</feature>
<evidence type="ECO:0000256" key="4">
    <source>
        <dbReference type="ARBA" id="ARBA00022692"/>
    </source>
</evidence>
<dbReference type="PANTHER" id="PTHR43663">
    <property type="entry name" value="CHROMATE TRANSPORT PROTEIN-RELATED"/>
    <property type="match status" value="1"/>
</dbReference>
<dbReference type="PANTHER" id="PTHR43663:SF1">
    <property type="entry name" value="CHROMATE TRANSPORTER"/>
    <property type="match status" value="1"/>
</dbReference>